<evidence type="ECO:0000313" key="1">
    <source>
        <dbReference type="EMBL" id="KAJ0016528.1"/>
    </source>
</evidence>
<proteinExistence type="predicted"/>
<keyword evidence="2" id="KW-1185">Reference proteome</keyword>
<organism evidence="1 2">
    <name type="scientific">Pistacia integerrima</name>
    <dbReference type="NCBI Taxonomy" id="434235"/>
    <lineage>
        <taxon>Eukaryota</taxon>
        <taxon>Viridiplantae</taxon>
        <taxon>Streptophyta</taxon>
        <taxon>Embryophyta</taxon>
        <taxon>Tracheophyta</taxon>
        <taxon>Spermatophyta</taxon>
        <taxon>Magnoliopsida</taxon>
        <taxon>eudicotyledons</taxon>
        <taxon>Gunneridae</taxon>
        <taxon>Pentapetalae</taxon>
        <taxon>rosids</taxon>
        <taxon>malvids</taxon>
        <taxon>Sapindales</taxon>
        <taxon>Anacardiaceae</taxon>
        <taxon>Pistacia</taxon>
    </lineage>
</organism>
<dbReference type="EMBL" id="CM047747">
    <property type="protein sequence ID" value="KAJ0016528.1"/>
    <property type="molecule type" value="Genomic_DNA"/>
</dbReference>
<comment type="caution">
    <text evidence="1">The sequence shown here is derived from an EMBL/GenBank/DDBJ whole genome shotgun (WGS) entry which is preliminary data.</text>
</comment>
<dbReference type="Proteomes" id="UP001163603">
    <property type="component" value="Chromosome 12"/>
</dbReference>
<name>A0ACC0XGQ4_9ROSI</name>
<reference evidence="2" key="1">
    <citation type="journal article" date="2023" name="G3 (Bethesda)">
        <title>Genome assembly and association tests identify interacting loci associated with vigor, precocity, and sex in interspecific pistachio rootstocks.</title>
        <authorList>
            <person name="Palmer W."/>
            <person name="Jacygrad E."/>
            <person name="Sagayaradj S."/>
            <person name="Cavanaugh K."/>
            <person name="Han R."/>
            <person name="Bertier L."/>
            <person name="Beede B."/>
            <person name="Kafkas S."/>
            <person name="Golino D."/>
            <person name="Preece J."/>
            <person name="Michelmore R."/>
        </authorList>
    </citation>
    <scope>NUCLEOTIDE SEQUENCE [LARGE SCALE GENOMIC DNA]</scope>
</reference>
<gene>
    <name evidence="1" type="ORF">Pint_10131</name>
</gene>
<sequence length="629" mass="70039">MIAAEAVITKKKLKIKFGTQRIEVVAAARSCEYGQQVTVVENWQHKTSGNESKQLEMSKSFPSSDSKRMFASASSKERPLMLAGNKREAQDVIEGPKDKRRKMDRGVTHQCSVLLKSLMAHPAGWVFNQPVDPVKLNIPDYFSIISKPMDLGTIKTKLNKNMYYGTEEFVADVRLTFSNAMLYNPPENNVHKMAEELNDLFLMKWKSLEDKWTHERPKAGMGKVVSGKMMEVNDTVHNSPKTPPLHNSLSSKKSKTGEERAVRNPSYTRDTEVERPRPLQSCSNRTAGKHLQKGTDGGGRRACGIANKPPLSPVACKKCGKCDSTTCRCNLPSDSTHASSSDITSERSLGGDHRACSADASKLDCQAKSTSTSQTSKSDPDSDGAVSALDDGNLCPSSQLTPPATDSASAEGQCIPLSYCVMPRLDWTASFLGAQMSPKKALRAAMLKSRFADTILKAQQRTLLDHGDKADPVKLQLEKERLERRQREAMFLYRSLTIWFSHFTEKARIEAQIQAAEAASRMKAEIELKRQREKEREAARIALQKMERTVEIEHNLEILKELEMLTGFCLSPHLLEGDKGSAMSKRAFKGPNYENPLERIGLFIKNDYLGDDDEEILNLTGDGEEGEIF</sequence>
<accession>A0ACC0XGQ4</accession>
<evidence type="ECO:0000313" key="2">
    <source>
        <dbReference type="Proteomes" id="UP001163603"/>
    </source>
</evidence>
<protein>
    <submittedName>
        <fullName evidence="1">Uncharacterized protein</fullName>
    </submittedName>
</protein>